<keyword evidence="1" id="KW-0732">Signal</keyword>
<name>A0A6B0UAG9_IXORI</name>
<proteinExistence type="predicted"/>
<sequence>MTLLKLLSIGFPALWRWFASLPFANGMRLFWLNGIETQSMRRIFEEVCVHFQNNRISKVQFIQRNFCNNRPEERTKSFWSQETVWPHIC</sequence>
<feature type="signal peptide" evidence="1">
    <location>
        <begin position="1"/>
        <end position="26"/>
    </location>
</feature>
<accession>A0A6B0UAG9</accession>
<feature type="chain" id="PRO_5025648242" evidence="1">
    <location>
        <begin position="27"/>
        <end position="89"/>
    </location>
</feature>
<protein>
    <submittedName>
        <fullName evidence="2">Putative secreted protein</fullName>
    </submittedName>
</protein>
<reference evidence="2" key="1">
    <citation type="submission" date="2019-12" db="EMBL/GenBank/DDBJ databases">
        <title>An insight into the sialome of adult female Ixodes ricinus ticks feeding for 6 days.</title>
        <authorList>
            <person name="Perner J."/>
            <person name="Ribeiro J.M.C."/>
        </authorList>
    </citation>
    <scope>NUCLEOTIDE SEQUENCE</scope>
    <source>
        <strain evidence="2">Semi-engorged</strain>
        <tissue evidence="2">Salivary glands</tissue>
    </source>
</reference>
<dbReference type="EMBL" id="GIFC01004034">
    <property type="protein sequence ID" value="MXU86117.1"/>
    <property type="molecule type" value="Transcribed_RNA"/>
</dbReference>
<organism evidence="2">
    <name type="scientific">Ixodes ricinus</name>
    <name type="common">Common tick</name>
    <name type="synonym">Acarus ricinus</name>
    <dbReference type="NCBI Taxonomy" id="34613"/>
    <lineage>
        <taxon>Eukaryota</taxon>
        <taxon>Metazoa</taxon>
        <taxon>Ecdysozoa</taxon>
        <taxon>Arthropoda</taxon>
        <taxon>Chelicerata</taxon>
        <taxon>Arachnida</taxon>
        <taxon>Acari</taxon>
        <taxon>Parasitiformes</taxon>
        <taxon>Ixodida</taxon>
        <taxon>Ixodoidea</taxon>
        <taxon>Ixodidae</taxon>
        <taxon>Ixodinae</taxon>
        <taxon>Ixodes</taxon>
    </lineage>
</organism>
<evidence type="ECO:0000313" key="2">
    <source>
        <dbReference type="EMBL" id="MXU86117.1"/>
    </source>
</evidence>
<dbReference type="AlphaFoldDB" id="A0A6B0UAG9"/>
<evidence type="ECO:0000256" key="1">
    <source>
        <dbReference type="SAM" id="SignalP"/>
    </source>
</evidence>